<dbReference type="AlphaFoldDB" id="A0A6B3N5L5"/>
<dbReference type="InterPro" id="IPR001387">
    <property type="entry name" value="Cro/C1-type_HTH"/>
</dbReference>
<dbReference type="Gene3D" id="1.10.260.40">
    <property type="entry name" value="lambda repressor-like DNA-binding domains"/>
    <property type="match status" value="1"/>
</dbReference>
<dbReference type="InterPro" id="IPR010982">
    <property type="entry name" value="Lambda_DNA-bd_dom_sf"/>
</dbReference>
<organism evidence="2">
    <name type="scientific">Symploca sp. SIO1C4</name>
    <dbReference type="NCBI Taxonomy" id="2607765"/>
    <lineage>
        <taxon>Bacteria</taxon>
        <taxon>Bacillati</taxon>
        <taxon>Cyanobacteriota</taxon>
        <taxon>Cyanophyceae</taxon>
        <taxon>Coleofasciculales</taxon>
        <taxon>Coleofasciculaceae</taxon>
        <taxon>Symploca</taxon>
    </lineage>
</organism>
<reference evidence="2" key="1">
    <citation type="submission" date="2019-11" db="EMBL/GenBank/DDBJ databases">
        <title>Genomic insights into an expanded diversity of filamentous marine cyanobacteria reveals the extraordinary biosynthetic potential of Moorea and Okeania.</title>
        <authorList>
            <person name="Ferreira Leao T."/>
            <person name="Wang M."/>
            <person name="Moss N."/>
            <person name="Da Silva R."/>
            <person name="Sanders J."/>
            <person name="Nurk S."/>
            <person name="Gurevich A."/>
            <person name="Humphrey G."/>
            <person name="Reher R."/>
            <person name="Zhu Q."/>
            <person name="Belda-Ferre P."/>
            <person name="Glukhov E."/>
            <person name="Rex R."/>
            <person name="Dorrestein P.C."/>
            <person name="Knight R."/>
            <person name="Pevzner P."/>
            <person name="Gerwick W.H."/>
            <person name="Gerwick L."/>
        </authorList>
    </citation>
    <scope>NUCLEOTIDE SEQUENCE</scope>
    <source>
        <strain evidence="2">SIO1C4</strain>
    </source>
</reference>
<dbReference type="Pfam" id="PF01381">
    <property type="entry name" value="HTH_3"/>
    <property type="match status" value="1"/>
</dbReference>
<evidence type="ECO:0000259" key="1">
    <source>
        <dbReference type="PROSITE" id="PS50943"/>
    </source>
</evidence>
<dbReference type="GO" id="GO:0003677">
    <property type="term" value="F:DNA binding"/>
    <property type="evidence" value="ECO:0007669"/>
    <property type="project" value="InterPro"/>
</dbReference>
<gene>
    <name evidence="2" type="ORF">F6J89_04230</name>
</gene>
<accession>A0A6B3N5L5</accession>
<feature type="domain" description="HTH cro/C1-type" evidence="1">
    <location>
        <begin position="8"/>
        <end position="64"/>
    </location>
</feature>
<protein>
    <submittedName>
        <fullName evidence="2">Helix-turn-helix transcriptional regulator</fullName>
    </submittedName>
</protein>
<comment type="caution">
    <text evidence="2">The sequence shown here is derived from an EMBL/GenBank/DDBJ whole genome shotgun (WGS) entry which is preliminary data.</text>
</comment>
<name>A0A6B3N5L5_9CYAN</name>
<dbReference type="CDD" id="cd00093">
    <property type="entry name" value="HTH_XRE"/>
    <property type="match status" value="1"/>
</dbReference>
<dbReference type="SUPFAM" id="SSF47413">
    <property type="entry name" value="lambda repressor-like DNA-binding domains"/>
    <property type="match status" value="1"/>
</dbReference>
<dbReference type="SMART" id="SM00530">
    <property type="entry name" value="HTH_XRE"/>
    <property type="match status" value="1"/>
</dbReference>
<sequence>MGLVKLRIQEFANERGWTLKEVAERSGVGYSALKNYARSPGLATVDVTALQKLARTFEVMIEDLIEVVEE</sequence>
<dbReference type="EMBL" id="JAAHFQ010000053">
    <property type="protein sequence ID" value="NER26843.1"/>
    <property type="molecule type" value="Genomic_DNA"/>
</dbReference>
<proteinExistence type="predicted"/>
<evidence type="ECO:0000313" key="2">
    <source>
        <dbReference type="EMBL" id="NER26843.1"/>
    </source>
</evidence>
<dbReference type="PROSITE" id="PS50943">
    <property type="entry name" value="HTH_CROC1"/>
    <property type="match status" value="1"/>
</dbReference>